<feature type="transmembrane region" description="Helical" evidence="7">
    <location>
        <begin position="97"/>
        <end position="116"/>
    </location>
</feature>
<evidence type="ECO:0000256" key="6">
    <source>
        <dbReference type="ARBA" id="ARBA00023136"/>
    </source>
</evidence>
<evidence type="ECO:0000256" key="4">
    <source>
        <dbReference type="ARBA" id="ARBA00022801"/>
    </source>
</evidence>
<feature type="transmembrane region" description="Helical" evidence="7">
    <location>
        <begin position="222"/>
        <end position="240"/>
    </location>
</feature>
<organism evidence="9 10">
    <name type="scientific">Priestia megaterium</name>
    <name type="common">Bacillus megaterium</name>
    <dbReference type="NCBI Taxonomy" id="1404"/>
    <lineage>
        <taxon>Bacteria</taxon>
        <taxon>Bacillati</taxon>
        <taxon>Bacillota</taxon>
        <taxon>Bacilli</taxon>
        <taxon>Bacillales</taxon>
        <taxon>Bacillaceae</taxon>
        <taxon>Priestia</taxon>
    </lineage>
</organism>
<dbReference type="Gene3D" id="1.20.1540.10">
    <property type="entry name" value="Rhomboid-like"/>
    <property type="match status" value="1"/>
</dbReference>
<proteinExistence type="inferred from homology"/>
<dbReference type="Pfam" id="PF01694">
    <property type="entry name" value="Rhomboid"/>
    <property type="match status" value="1"/>
</dbReference>
<gene>
    <name evidence="9" type="ORF">HFZ78_04825</name>
</gene>
<reference evidence="9 10" key="2">
    <citation type="submission" date="2020-04" db="EMBL/GenBank/DDBJ databases">
        <authorList>
            <person name="Fomenkov A."/>
            <person name="Anton B.P."/>
            <person name="Roberts R.J."/>
        </authorList>
    </citation>
    <scope>NUCLEOTIDE SEQUENCE [LARGE SCALE GENOMIC DNA]</scope>
    <source>
        <strain evidence="9 10">S2</strain>
    </source>
</reference>
<evidence type="ECO:0000313" key="10">
    <source>
        <dbReference type="Proteomes" id="UP000501868"/>
    </source>
</evidence>
<keyword evidence="3 7" id="KW-0812">Transmembrane</keyword>
<reference evidence="9 10" key="1">
    <citation type="submission" date="2020-04" db="EMBL/GenBank/DDBJ databases">
        <title>Genome-Wide Identification of 5-Methylcytosine Sites in Bacterial Genomes By High-Throughput Sequencing of MspJI Restriction Fragments.</title>
        <authorList>
            <person name="Wu V."/>
        </authorList>
    </citation>
    <scope>NUCLEOTIDE SEQUENCE [LARGE SCALE GENOMIC DNA]</scope>
    <source>
        <strain evidence="9 10">S2</strain>
    </source>
</reference>
<evidence type="ECO:0000313" key="9">
    <source>
        <dbReference type="EMBL" id="QIZ06141.1"/>
    </source>
</evidence>
<feature type="transmembrane region" description="Helical" evidence="7">
    <location>
        <begin position="12"/>
        <end position="38"/>
    </location>
</feature>
<sequence>MFTRTESFRDFIRLYPIVSIIITIHVGLYLLTSITIFPNSWFFENLSGVNLYIKEGEYWRLITPTFIHSGFSHMLFNSFSLVLFGPALERMLGSGRFLFVYLLSGFIANVATLLLQPLTYTHVGSSGAIFGLFGYYLAVIMFRKHMLSKQNSQIILTLCVVSLIMTFLQPNINITAHLFGLLGGFLMGAIPYFNKKDLSDSIRGTANWASSKKSSISYQSPLKVIIWASIIIIAILGLLAQK</sequence>
<name>A0A6H1NYJ3_PRIMG</name>
<keyword evidence="9" id="KW-0645">Protease</keyword>
<dbReference type="AlphaFoldDB" id="A0A6H1NYJ3"/>
<dbReference type="GO" id="GO:0004252">
    <property type="term" value="F:serine-type endopeptidase activity"/>
    <property type="evidence" value="ECO:0007669"/>
    <property type="project" value="InterPro"/>
</dbReference>
<comment type="subcellular location">
    <subcellularLocation>
        <location evidence="1">Membrane</location>
        <topology evidence="1">Multi-pass membrane protein</topology>
    </subcellularLocation>
</comment>
<evidence type="ECO:0000256" key="5">
    <source>
        <dbReference type="ARBA" id="ARBA00022989"/>
    </source>
</evidence>
<accession>A0A6H1NYJ3</accession>
<dbReference type="SUPFAM" id="SSF144091">
    <property type="entry name" value="Rhomboid-like"/>
    <property type="match status" value="1"/>
</dbReference>
<evidence type="ECO:0000256" key="3">
    <source>
        <dbReference type="ARBA" id="ARBA00022692"/>
    </source>
</evidence>
<keyword evidence="4" id="KW-0378">Hydrolase</keyword>
<dbReference type="InterPro" id="IPR022764">
    <property type="entry name" value="Peptidase_S54_rhomboid_dom"/>
</dbReference>
<dbReference type="EMBL" id="CP051128">
    <property type="protein sequence ID" value="QIZ06141.1"/>
    <property type="molecule type" value="Genomic_DNA"/>
</dbReference>
<comment type="similarity">
    <text evidence="2">Belongs to the peptidase S54 family.</text>
</comment>
<feature type="transmembrane region" description="Helical" evidence="7">
    <location>
        <begin position="154"/>
        <end position="170"/>
    </location>
</feature>
<feature type="transmembrane region" description="Helical" evidence="7">
    <location>
        <begin position="58"/>
        <end position="85"/>
    </location>
</feature>
<feature type="transmembrane region" description="Helical" evidence="7">
    <location>
        <begin position="122"/>
        <end position="142"/>
    </location>
</feature>
<keyword evidence="5 7" id="KW-1133">Transmembrane helix</keyword>
<dbReference type="InterPro" id="IPR050925">
    <property type="entry name" value="Rhomboid_protease_S54"/>
</dbReference>
<dbReference type="GO" id="GO:0016020">
    <property type="term" value="C:membrane"/>
    <property type="evidence" value="ECO:0007669"/>
    <property type="project" value="UniProtKB-SubCell"/>
</dbReference>
<dbReference type="PANTHER" id="PTHR43731">
    <property type="entry name" value="RHOMBOID PROTEASE"/>
    <property type="match status" value="1"/>
</dbReference>
<evidence type="ECO:0000256" key="7">
    <source>
        <dbReference type="SAM" id="Phobius"/>
    </source>
</evidence>
<evidence type="ECO:0000259" key="8">
    <source>
        <dbReference type="Pfam" id="PF01694"/>
    </source>
</evidence>
<dbReference type="PANTHER" id="PTHR43731:SF14">
    <property type="entry name" value="PRESENILIN-ASSOCIATED RHOMBOID-LIKE PROTEIN, MITOCHONDRIAL"/>
    <property type="match status" value="1"/>
</dbReference>
<evidence type="ECO:0000256" key="1">
    <source>
        <dbReference type="ARBA" id="ARBA00004141"/>
    </source>
</evidence>
<dbReference type="InterPro" id="IPR035952">
    <property type="entry name" value="Rhomboid-like_sf"/>
</dbReference>
<dbReference type="Proteomes" id="UP000501868">
    <property type="component" value="Chromosome"/>
</dbReference>
<dbReference type="GO" id="GO:0006508">
    <property type="term" value="P:proteolysis"/>
    <property type="evidence" value="ECO:0007669"/>
    <property type="project" value="UniProtKB-KW"/>
</dbReference>
<feature type="domain" description="Peptidase S54 rhomboid" evidence="8">
    <location>
        <begin position="56"/>
        <end position="190"/>
    </location>
</feature>
<protein>
    <submittedName>
        <fullName evidence="9">Rhomboid family intramembrane serine protease</fullName>
    </submittedName>
</protein>
<keyword evidence="6 7" id="KW-0472">Membrane</keyword>
<evidence type="ECO:0000256" key="2">
    <source>
        <dbReference type="ARBA" id="ARBA00009045"/>
    </source>
</evidence>